<dbReference type="InterPro" id="IPR023271">
    <property type="entry name" value="Aquaporin-like"/>
</dbReference>
<proteinExistence type="inferred from homology"/>
<organism evidence="10">
    <name type="scientific">Vanderwaltozyma polyspora (strain ATCC 22028 / DSM 70294 / BCRC 21397 / CBS 2163 / NBRC 10782 / NRRL Y-8283 / UCD 57-17)</name>
    <name type="common">Kluyveromyces polysporus</name>
    <dbReference type="NCBI Taxonomy" id="436907"/>
    <lineage>
        <taxon>Eukaryota</taxon>
        <taxon>Fungi</taxon>
        <taxon>Dikarya</taxon>
        <taxon>Ascomycota</taxon>
        <taxon>Saccharomycotina</taxon>
        <taxon>Saccharomycetes</taxon>
        <taxon>Saccharomycetales</taxon>
        <taxon>Saccharomycetaceae</taxon>
        <taxon>Vanderwaltozyma</taxon>
    </lineage>
</organism>
<dbReference type="NCBIfam" id="TIGR00861">
    <property type="entry name" value="MIP"/>
    <property type="match status" value="1"/>
</dbReference>
<dbReference type="EMBL" id="DS480492">
    <property type="protein sequence ID" value="EDO14958.1"/>
    <property type="molecule type" value="Genomic_DNA"/>
</dbReference>
<dbReference type="GO" id="GO:0015700">
    <property type="term" value="P:arsenite transport"/>
    <property type="evidence" value="ECO:0007669"/>
    <property type="project" value="EnsemblFungi"/>
</dbReference>
<keyword evidence="10" id="KW-1185">Reference proteome</keyword>
<dbReference type="OMA" id="MGTMVMI"/>
<evidence type="ECO:0000256" key="8">
    <source>
        <dbReference type="SAM" id="Phobius"/>
    </source>
</evidence>
<keyword evidence="5 8" id="KW-1133">Transmembrane helix</keyword>
<dbReference type="GO" id="GO:0015254">
    <property type="term" value="F:glycerol channel activity"/>
    <property type="evidence" value="ECO:0007669"/>
    <property type="project" value="EnsemblFungi"/>
</dbReference>
<evidence type="ECO:0000256" key="6">
    <source>
        <dbReference type="ARBA" id="ARBA00023136"/>
    </source>
</evidence>
<dbReference type="FunCoup" id="A7TRZ0">
    <property type="interactions" value="39"/>
</dbReference>
<feature type="transmembrane region" description="Helical" evidence="8">
    <location>
        <begin position="306"/>
        <end position="326"/>
    </location>
</feature>
<evidence type="ECO:0000256" key="7">
    <source>
        <dbReference type="SAM" id="MobiDB-lite"/>
    </source>
</evidence>
<dbReference type="Proteomes" id="UP000000267">
    <property type="component" value="Unassembled WGS sequence"/>
</dbReference>
<dbReference type="PANTHER" id="PTHR43829">
    <property type="entry name" value="AQUAPORIN OR AQUAGLYCEROPORIN RELATED"/>
    <property type="match status" value="1"/>
</dbReference>
<keyword evidence="4 8" id="KW-0812">Transmembrane</keyword>
<name>A7TRZ0_VANPO</name>
<dbReference type="Gene3D" id="1.20.1080.10">
    <property type="entry name" value="Glycerol uptake facilitator protein"/>
    <property type="match status" value="1"/>
</dbReference>
<protein>
    <recommendedName>
        <fullName evidence="11">Glycerol uptake/efflux facilitator protein</fullName>
    </recommendedName>
</protein>
<sequence length="602" mass="66845">MKPSNQDESVKDSANNNNEEKVRDQNQSSANHHHHNSNHENFDYERQQEYNYQYSNLATTYIPQYTIDGSYPIQEVVPNTQMAMSGADSAFNRDGDNASNLRQRAKTPVASNVLDVGDFYRNADDGQANTNQQGEGNGYDDFSPDPRNVPLMVKPKTLYQNPQTPTVLPSTYHPINRWSSIKHTYLKEFLAEFLGTMFLVIFGDAVSAQVGLGAKAQQDQFAKTLANLEAAGIITSDQIQIFTSFEDIINSQGAGTFDAIPFGWAAAVVMGYFAAGGSAISGAHLNPAVTVSNFIYRGLPLKKVPIYIAGQLLGGFLGGLIVFAYYKKVIKETFPDWRSNQSVASMFCTFPQAYLSTARQVVSEFVNTAMFQASLFALTDPYTSLSTDIFPVMLFFLIYILNASMSYQTACAINLARDMGPRLAIYVVGFKRALIWDFHHHYFWVPMIVPFIGATFGGLVYDICIYQGHESPVNWPLSIYKEKFLRTWHRRPGWKARSRERATSELSDFSYNDNDSQIGDQKLKPARTRTKSNGSSADDSKQKSVQFRPVQRGKGYGNGVPTILEEGDSIETASLGGASHASVMLTDGSSSPETVKDSNEKN</sequence>
<dbReference type="Pfam" id="PF00230">
    <property type="entry name" value="MIP"/>
    <property type="match status" value="1"/>
</dbReference>
<dbReference type="KEGG" id="vpo:Kpol_388p1"/>
<dbReference type="PhylomeDB" id="A7TRZ0"/>
<evidence type="ECO:0000256" key="5">
    <source>
        <dbReference type="ARBA" id="ARBA00022989"/>
    </source>
</evidence>
<dbReference type="InterPro" id="IPR050363">
    <property type="entry name" value="MIP/Aquaporin"/>
</dbReference>
<accession>A7TRZ0</accession>
<dbReference type="InterPro" id="IPR022357">
    <property type="entry name" value="MIP_CS"/>
</dbReference>
<feature type="region of interest" description="Disordered" evidence="7">
    <location>
        <begin position="508"/>
        <end position="602"/>
    </location>
</feature>
<evidence type="ECO:0000313" key="10">
    <source>
        <dbReference type="Proteomes" id="UP000000267"/>
    </source>
</evidence>
<dbReference type="HOGENOM" id="CLU_027014_0_0_1"/>
<feature type="compositionally biased region" description="Polar residues" evidence="7">
    <location>
        <begin position="1"/>
        <end position="17"/>
    </location>
</feature>
<comment type="similarity">
    <text evidence="2">Belongs to the MIP/aquaporin (TC 1.A.8) family.</text>
</comment>
<feature type="transmembrane region" description="Helical" evidence="8">
    <location>
        <begin position="442"/>
        <end position="461"/>
    </location>
</feature>
<comment type="subcellular location">
    <subcellularLocation>
        <location evidence="1">Membrane</location>
        <topology evidence="1">Multi-pass membrane protein</topology>
    </subcellularLocation>
</comment>
<reference evidence="9 10" key="1">
    <citation type="journal article" date="2007" name="Proc. Natl. Acad. Sci. U.S.A.">
        <title>Independent sorting-out of thousands of duplicated gene pairs in two yeast species descended from a whole-genome duplication.</title>
        <authorList>
            <person name="Scannell D.R."/>
            <person name="Frank A.C."/>
            <person name="Conant G.C."/>
            <person name="Byrne K.P."/>
            <person name="Woolfit M."/>
            <person name="Wolfe K.H."/>
        </authorList>
    </citation>
    <scope>NUCLEOTIDE SEQUENCE [LARGE SCALE GENOMIC DNA]</scope>
    <source>
        <strain evidence="10">ATCC 22028 / DSM 70294 / BCRC 21397 / CBS 2163 / NBRC 10782 / NRRL Y-8283 / UCD 57-17</strain>
    </source>
</reference>
<dbReference type="AlphaFoldDB" id="A7TRZ0"/>
<evidence type="ECO:0000256" key="2">
    <source>
        <dbReference type="ARBA" id="ARBA00006175"/>
    </source>
</evidence>
<evidence type="ECO:0000256" key="4">
    <source>
        <dbReference type="ARBA" id="ARBA00022692"/>
    </source>
</evidence>
<dbReference type="GeneID" id="5543001"/>
<feature type="transmembrane region" description="Helical" evidence="8">
    <location>
        <begin position="262"/>
        <end position="285"/>
    </location>
</feature>
<feature type="region of interest" description="Disordered" evidence="7">
    <location>
        <begin position="120"/>
        <end position="143"/>
    </location>
</feature>
<dbReference type="GO" id="GO:0005886">
    <property type="term" value="C:plasma membrane"/>
    <property type="evidence" value="ECO:0007669"/>
    <property type="project" value="EnsemblFungi"/>
</dbReference>
<feature type="region of interest" description="Disordered" evidence="7">
    <location>
        <begin position="1"/>
        <end position="38"/>
    </location>
</feature>
<gene>
    <name evidence="9" type="ORF">Kpol_388p1</name>
</gene>
<feature type="compositionally biased region" description="Polar residues" evidence="7">
    <location>
        <begin position="508"/>
        <end position="519"/>
    </location>
</feature>
<feature type="transmembrane region" description="Helical" evidence="8">
    <location>
        <begin position="389"/>
        <end position="407"/>
    </location>
</feature>
<dbReference type="eggNOG" id="KOG0224">
    <property type="taxonomic scope" value="Eukaryota"/>
</dbReference>
<evidence type="ECO:0000256" key="3">
    <source>
        <dbReference type="ARBA" id="ARBA00022448"/>
    </source>
</evidence>
<dbReference type="RefSeq" id="XP_001642816.1">
    <property type="nucleotide sequence ID" value="XM_001642766.1"/>
</dbReference>
<evidence type="ECO:0000256" key="1">
    <source>
        <dbReference type="ARBA" id="ARBA00004141"/>
    </source>
</evidence>
<dbReference type="GO" id="GO:0000747">
    <property type="term" value="P:conjugation with cellular fusion"/>
    <property type="evidence" value="ECO:0007669"/>
    <property type="project" value="EnsemblFungi"/>
</dbReference>
<dbReference type="InterPro" id="IPR000425">
    <property type="entry name" value="MIP"/>
</dbReference>
<dbReference type="OrthoDB" id="3222at2759"/>
<dbReference type="STRING" id="436907.A7TRZ0"/>
<dbReference type="PANTHER" id="PTHR43829:SF9">
    <property type="entry name" value="AQUAPORIN-9"/>
    <property type="match status" value="1"/>
</dbReference>
<dbReference type="InParanoid" id="A7TRZ0"/>
<dbReference type="SUPFAM" id="SSF81338">
    <property type="entry name" value="Aquaporin-like"/>
    <property type="match status" value="1"/>
</dbReference>
<evidence type="ECO:0008006" key="11">
    <source>
        <dbReference type="Google" id="ProtNLM"/>
    </source>
</evidence>
<dbReference type="CDD" id="cd00333">
    <property type="entry name" value="MIP"/>
    <property type="match status" value="1"/>
</dbReference>
<evidence type="ECO:0000313" key="9">
    <source>
        <dbReference type="EMBL" id="EDO14958.1"/>
    </source>
</evidence>
<dbReference type="PRINTS" id="PR00783">
    <property type="entry name" value="MINTRINSICP"/>
</dbReference>
<keyword evidence="6 8" id="KW-0472">Membrane</keyword>
<dbReference type="GO" id="GO:0006846">
    <property type="term" value="P:acetate transport"/>
    <property type="evidence" value="ECO:0007669"/>
    <property type="project" value="EnsemblFungi"/>
</dbReference>
<dbReference type="PROSITE" id="PS00221">
    <property type="entry name" value="MIP"/>
    <property type="match status" value="1"/>
</dbReference>
<keyword evidence="3" id="KW-0813">Transport</keyword>
<dbReference type="GO" id="GO:0015250">
    <property type="term" value="F:water channel activity"/>
    <property type="evidence" value="ECO:0007669"/>
    <property type="project" value="TreeGrafter"/>
</dbReference>